<dbReference type="InterPro" id="IPR035979">
    <property type="entry name" value="RBD_domain_sf"/>
</dbReference>
<sequence length="86" mass="9703">MMGIFHISPLSSSNRHRLLLRRPLFRSPLADFDVSRRKLFAPGLGPEKTTDSPNSLFSTYGELDEAIVISDKTTGKFRSSMLMVLF</sequence>
<evidence type="ECO:0000313" key="1">
    <source>
        <dbReference type="EMBL" id="KMT02284.1"/>
    </source>
</evidence>
<dbReference type="EMBL" id="KQ090177">
    <property type="protein sequence ID" value="KMT02284.1"/>
    <property type="molecule type" value="Genomic_DNA"/>
</dbReference>
<keyword evidence="2" id="KW-1185">Reference proteome</keyword>
<dbReference type="AlphaFoldDB" id="A0A0J8BQM7"/>
<dbReference type="OrthoDB" id="1875751at2759"/>
<gene>
    <name evidence="1" type="ORF">BVRB_9g206020</name>
</gene>
<name>A0A0J8BQM7_BETVV</name>
<dbReference type="SUPFAM" id="SSF54928">
    <property type="entry name" value="RNA-binding domain, RBD"/>
    <property type="match status" value="1"/>
</dbReference>
<reference evidence="1 2" key="1">
    <citation type="journal article" date="2014" name="Nature">
        <title>The genome of the recently domesticated crop plant sugar beet (Beta vulgaris).</title>
        <authorList>
            <person name="Dohm J.C."/>
            <person name="Minoche A.E."/>
            <person name="Holtgrawe D."/>
            <person name="Capella-Gutierrez S."/>
            <person name="Zakrzewski F."/>
            <person name="Tafer H."/>
            <person name="Rupp O."/>
            <person name="Sorensen T.R."/>
            <person name="Stracke R."/>
            <person name="Reinhardt R."/>
            <person name="Goesmann A."/>
            <person name="Kraft T."/>
            <person name="Schulz B."/>
            <person name="Stadler P.F."/>
            <person name="Schmidt T."/>
            <person name="Gabaldon T."/>
            <person name="Lehrach H."/>
            <person name="Weisshaar B."/>
            <person name="Himmelbauer H."/>
        </authorList>
    </citation>
    <scope>NUCLEOTIDE SEQUENCE [LARGE SCALE GENOMIC DNA]</scope>
    <source>
        <tissue evidence="1">Taproot</tissue>
    </source>
</reference>
<accession>A0A0J8BQM7</accession>
<evidence type="ECO:0000313" key="2">
    <source>
        <dbReference type="Proteomes" id="UP000035740"/>
    </source>
</evidence>
<protein>
    <submittedName>
        <fullName evidence="1">Uncharacterized protein</fullName>
    </submittedName>
</protein>
<proteinExistence type="predicted"/>
<dbReference type="Gramene" id="KMT02284">
    <property type="protein sequence ID" value="KMT02284"/>
    <property type="gene ID" value="BVRB_9g206020"/>
</dbReference>
<dbReference type="GO" id="GO:0003676">
    <property type="term" value="F:nucleic acid binding"/>
    <property type="evidence" value="ECO:0007669"/>
    <property type="project" value="InterPro"/>
</dbReference>
<organism evidence="1 2">
    <name type="scientific">Beta vulgaris subsp. vulgaris</name>
    <name type="common">Beet</name>
    <dbReference type="NCBI Taxonomy" id="3555"/>
    <lineage>
        <taxon>Eukaryota</taxon>
        <taxon>Viridiplantae</taxon>
        <taxon>Streptophyta</taxon>
        <taxon>Embryophyta</taxon>
        <taxon>Tracheophyta</taxon>
        <taxon>Spermatophyta</taxon>
        <taxon>Magnoliopsida</taxon>
        <taxon>eudicotyledons</taxon>
        <taxon>Gunneridae</taxon>
        <taxon>Pentapetalae</taxon>
        <taxon>Caryophyllales</taxon>
        <taxon>Chenopodiaceae</taxon>
        <taxon>Betoideae</taxon>
        <taxon>Beta</taxon>
    </lineage>
</organism>
<dbReference type="Proteomes" id="UP000035740">
    <property type="component" value="Chromosome 9"/>
</dbReference>